<protein>
    <recommendedName>
        <fullName evidence="7">PDZ domain-containing protein</fullName>
    </recommendedName>
</protein>
<organism evidence="8 9">
    <name type="scientific">Massilimicrobiota timonensis</name>
    <dbReference type="NCBI Taxonomy" id="1776392"/>
    <lineage>
        <taxon>Bacteria</taxon>
        <taxon>Bacillati</taxon>
        <taxon>Bacillota</taxon>
        <taxon>Erysipelotrichia</taxon>
        <taxon>Erysipelotrichales</taxon>
        <taxon>Erysipelotrichaceae</taxon>
        <taxon>Massilimicrobiota</taxon>
    </lineage>
</organism>
<dbReference type="CDD" id="cd07560">
    <property type="entry name" value="Peptidase_S41_CPP"/>
    <property type="match status" value="1"/>
</dbReference>
<dbReference type="RefSeq" id="WP_087358134.1">
    <property type="nucleotide sequence ID" value="NZ_NFLJ01000019.1"/>
</dbReference>
<feature type="transmembrane region" description="Helical" evidence="6">
    <location>
        <begin position="21"/>
        <end position="40"/>
    </location>
</feature>
<dbReference type="GO" id="GO:0007165">
    <property type="term" value="P:signal transduction"/>
    <property type="evidence" value="ECO:0007669"/>
    <property type="project" value="TreeGrafter"/>
</dbReference>
<dbReference type="EMBL" id="NFLJ01000019">
    <property type="protein sequence ID" value="OUQ34170.1"/>
    <property type="molecule type" value="Genomic_DNA"/>
</dbReference>
<dbReference type="GO" id="GO:0004175">
    <property type="term" value="F:endopeptidase activity"/>
    <property type="evidence" value="ECO:0007669"/>
    <property type="project" value="TreeGrafter"/>
</dbReference>
<dbReference type="OrthoDB" id="9812068at2"/>
<dbReference type="Gene3D" id="2.30.42.10">
    <property type="match status" value="1"/>
</dbReference>
<keyword evidence="2 5" id="KW-0645">Protease</keyword>
<keyword evidence="3 5" id="KW-0378">Hydrolase</keyword>
<dbReference type="Gene3D" id="1.10.101.10">
    <property type="entry name" value="PGBD-like superfamily/PGBD"/>
    <property type="match status" value="1"/>
</dbReference>
<dbReference type="AlphaFoldDB" id="A0A1Y4SXQ0"/>
<evidence type="ECO:0000259" key="7">
    <source>
        <dbReference type="PROSITE" id="PS50106"/>
    </source>
</evidence>
<dbReference type="Proteomes" id="UP000195305">
    <property type="component" value="Unassembled WGS sequence"/>
</dbReference>
<dbReference type="SUPFAM" id="SSF47090">
    <property type="entry name" value="PGBD-like"/>
    <property type="match status" value="1"/>
</dbReference>
<dbReference type="PANTHER" id="PTHR32060:SF22">
    <property type="entry name" value="CARBOXYL-TERMINAL-PROCESSING PEPTIDASE 3, CHLOROPLASTIC"/>
    <property type="match status" value="1"/>
</dbReference>
<keyword evidence="6" id="KW-0472">Membrane</keyword>
<dbReference type="SUPFAM" id="SSF50156">
    <property type="entry name" value="PDZ domain-like"/>
    <property type="match status" value="1"/>
</dbReference>
<comment type="caution">
    <text evidence="8">The sequence shown here is derived from an EMBL/GenBank/DDBJ whole genome shotgun (WGS) entry which is preliminary data.</text>
</comment>
<dbReference type="SUPFAM" id="SSF52096">
    <property type="entry name" value="ClpP/crotonase"/>
    <property type="match status" value="1"/>
</dbReference>
<evidence type="ECO:0000313" key="8">
    <source>
        <dbReference type="EMBL" id="OUQ34170.1"/>
    </source>
</evidence>
<keyword evidence="6" id="KW-0812">Transmembrane</keyword>
<evidence type="ECO:0000256" key="3">
    <source>
        <dbReference type="ARBA" id="ARBA00022801"/>
    </source>
</evidence>
<dbReference type="PANTHER" id="PTHR32060">
    <property type="entry name" value="TAIL-SPECIFIC PROTEASE"/>
    <property type="match status" value="1"/>
</dbReference>
<name>A0A1Y4SXQ0_9FIRM</name>
<dbReference type="Pfam" id="PF01471">
    <property type="entry name" value="PG_binding_1"/>
    <property type="match status" value="1"/>
</dbReference>
<reference evidence="8 9" key="1">
    <citation type="journal article" date="2018" name="BMC Genomics">
        <title>Whole genome sequencing and function prediction of 133 gut anaerobes isolated from chicken caecum in pure cultures.</title>
        <authorList>
            <person name="Medvecky M."/>
            <person name="Cejkova D."/>
            <person name="Polansky O."/>
            <person name="Karasova D."/>
            <person name="Kubasova T."/>
            <person name="Cizek A."/>
            <person name="Rychlik I."/>
        </authorList>
    </citation>
    <scope>NUCLEOTIDE SEQUENCE [LARGE SCALE GENOMIC DNA]</scope>
    <source>
        <strain evidence="8 9">An13</strain>
    </source>
</reference>
<dbReference type="SMART" id="SM00228">
    <property type="entry name" value="PDZ"/>
    <property type="match status" value="1"/>
</dbReference>
<dbReference type="InterPro" id="IPR029045">
    <property type="entry name" value="ClpP/crotonase-like_dom_sf"/>
</dbReference>
<accession>A0A1Y4SXQ0</accession>
<evidence type="ECO:0000313" key="9">
    <source>
        <dbReference type="Proteomes" id="UP000195305"/>
    </source>
</evidence>
<dbReference type="InterPro" id="IPR001478">
    <property type="entry name" value="PDZ"/>
</dbReference>
<dbReference type="Pfam" id="PF13180">
    <property type="entry name" value="PDZ_2"/>
    <property type="match status" value="1"/>
</dbReference>
<sequence>MDDFQFEYDQKKKTRLKKGPICVLMCIICLMIGGVAGYFIHGFQMSYHHDESDIYNEIAQIIESDFLDTSDSKMSLQERMLSGMVLALGDPYSSYLSLEQSQSLNASINGTFEGIGITFTMVDDGAIVLDVYQDTPAKKAGILSGDIITHIEGTSIAGYSSDKVKEMIQGEKQSQVKLRLLRDGKVHEVTAVRQNVDTSVTSSIMTINHQSVGYLRIVTFGENISENIEKILQEMKAQNVEKIIIDLRDNSGGYLNAAQEILDLFIPKGQILFSLEDKDGESEEYKATSREKYVFEQGYIFVNDQTASASEVLSAGLKENLGYLLVGETTYGKGVAQTQVTLSQSAVLKYTHEKWLTPHGTWINGTGLKPDYEVSTTSIQDFHFGEMTTSYQYDDVDDNIQYMQEMLKALGYPVERQDGYFSKQTTKALQAFEKDYHLTQDGVYSTNDRFILLSALTYHLYQEKEDAYLQKMNQLIQ</sequence>
<evidence type="ECO:0000256" key="4">
    <source>
        <dbReference type="ARBA" id="ARBA00022825"/>
    </source>
</evidence>
<keyword evidence="9" id="KW-1185">Reference proteome</keyword>
<dbReference type="InterPro" id="IPR004447">
    <property type="entry name" value="Peptidase_S41A"/>
</dbReference>
<keyword evidence="6" id="KW-1133">Transmembrane helix</keyword>
<evidence type="ECO:0000256" key="6">
    <source>
        <dbReference type="SAM" id="Phobius"/>
    </source>
</evidence>
<dbReference type="Pfam" id="PF03572">
    <property type="entry name" value="Peptidase_S41"/>
    <property type="match status" value="1"/>
</dbReference>
<dbReference type="GO" id="GO:0008236">
    <property type="term" value="F:serine-type peptidase activity"/>
    <property type="evidence" value="ECO:0007669"/>
    <property type="project" value="UniProtKB-KW"/>
</dbReference>
<dbReference type="InterPro" id="IPR005151">
    <property type="entry name" value="Tail-specific_protease"/>
</dbReference>
<evidence type="ECO:0000256" key="5">
    <source>
        <dbReference type="RuleBase" id="RU004404"/>
    </source>
</evidence>
<dbReference type="GO" id="GO:0006508">
    <property type="term" value="P:proteolysis"/>
    <property type="evidence" value="ECO:0007669"/>
    <property type="project" value="UniProtKB-KW"/>
</dbReference>
<dbReference type="CDD" id="cd06782">
    <property type="entry name" value="cpPDZ_CPP-like"/>
    <property type="match status" value="1"/>
</dbReference>
<proteinExistence type="inferred from homology"/>
<dbReference type="SMART" id="SM00245">
    <property type="entry name" value="TSPc"/>
    <property type="match status" value="1"/>
</dbReference>
<dbReference type="GO" id="GO:0030288">
    <property type="term" value="C:outer membrane-bounded periplasmic space"/>
    <property type="evidence" value="ECO:0007669"/>
    <property type="project" value="TreeGrafter"/>
</dbReference>
<keyword evidence="4 5" id="KW-0720">Serine protease</keyword>
<dbReference type="InterPro" id="IPR036034">
    <property type="entry name" value="PDZ_sf"/>
</dbReference>
<comment type="similarity">
    <text evidence="1 5">Belongs to the peptidase S41A family.</text>
</comment>
<dbReference type="InterPro" id="IPR002477">
    <property type="entry name" value="Peptidoglycan-bd-like"/>
</dbReference>
<dbReference type="Gene3D" id="3.90.226.10">
    <property type="entry name" value="2-enoyl-CoA Hydratase, Chain A, domain 1"/>
    <property type="match status" value="1"/>
</dbReference>
<feature type="domain" description="PDZ" evidence="7">
    <location>
        <begin position="101"/>
        <end position="169"/>
    </location>
</feature>
<evidence type="ECO:0000256" key="1">
    <source>
        <dbReference type="ARBA" id="ARBA00009179"/>
    </source>
</evidence>
<dbReference type="InterPro" id="IPR036365">
    <property type="entry name" value="PGBD-like_sf"/>
</dbReference>
<dbReference type="PROSITE" id="PS50106">
    <property type="entry name" value="PDZ"/>
    <property type="match status" value="1"/>
</dbReference>
<dbReference type="NCBIfam" id="TIGR00225">
    <property type="entry name" value="prc"/>
    <property type="match status" value="1"/>
</dbReference>
<gene>
    <name evidence="8" type="ORF">B5E75_07480</name>
</gene>
<dbReference type="InterPro" id="IPR036366">
    <property type="entry name" value="PGBDSf"/>
</dbReference>
<dbReference type="Gene3D" id="3.30.750.44">
    <property type="match status" value="1"/>
</dbReference>
<evidence type="ECO:0000256" key="2">
    <source>
        <dbReference type="ARBA" id="ARBA00022670"/>
    </source>
</evidence>